<feature type="domain" description="DJ-1/PfpI" evidence="3">
    <location>
        <begin position="34"/>
        <end position="199"/>
    </location>
</feature>
<dbReference type="GO" id="GO:0006979">
    <property type="term" value="P:response to oxidative stress"/>
    <property type="evidence" value="ECO:0007669"/>
    <property type="project" value="TreeGrafter"/>
</dbReference>
<evidence type="ECO:0000313" key="4">
    <source>
        <dbReference type="EMBL" id="MUP40905.1"/>
    </source>
</evidence>
<evidence type="ECO:0000256" key="2">
    <source>
        <dbReference type="ARBA" id="ARBA00022490"/>
    </source>
</evidence>
<dbReference type="InterPro" id="IPR029062">
    <property type="entry name" value="Class_I_gatase-like"/>
</dbReference>
<name>A0A646QII5_9MYRI</name>
<dbReference type="PANTHER" id="PTHR48094:SF12">
    <property type="entry name" value="PARKINSON DISEASE PROTEIN 7 HOMOLOG"/>
    <property type="match status" value="1"/>
</dbReference>
<dbReference type="Pfam" id="PF01965">
    <property type="entry name" value="DJ-1_PfpI"/>
    <property type="match status" value="1"/>
</dbReference>
<dbReference type="GO" id="GO:0051896">
    <property type="term" value="P:regulation of phosphatidylinositol 3-kinase/protein kinase B signal transduction"/>
    <property type="evidence" value="ECO:0007669"/>
    <property type="project" value="UniProtKB-ARBA"/>
</dbReference>
<proteinExistence type="predicted"/>
<evidence type="ECO:0000256" key="1">
    <source>
        <dbReference type="ARBA" id="ARBA00004496"/>
    </source>
</evidence>
<dbReference type="GO" id="GO:0005634">
    <property type="term" value="C:nucleus"/>
    <property type="evidence" value="ECO:0007669"/>
    <property type="project" value="TreeGrafter"/>
</dbReference>
<dbReference type="EMBL" id="GHBY01000728">
    <property type="protein sequence ID" value="MUP40905.1"/>
    <property type="molecule type" value="Transcribed_RNA"/>
</dbReference>
<accession>A0A646QII5</accession>
<dbReference type="Gene3D" id="3.40.50.880">
    <property type="match status" value="1"/>
</dbReference>
<protein>
    <submittedName>
        <fullName evidence="4">DJ1</fullName>
    </submittedName>
</protein>
<dbReference type="InterPro" id="IPR006287">
    <property type="entry name" value="DJ-1"/>
</dbReference>
<dbReference type="FunFam" id="3.40.50.880:FF:000022">
    <property type="entry name" value="protein deglycase DJ-1"/>
    <property type="match status" value="1"/>
</dbReference>
<comment type="subcellular location">
    <subcellularLocation>
        <location evidence="1">Cytoplasm</location>
    </subcellularLocation>
</comment>
<keyword evidence="2" id="KW-0963">Cytoplasm</keyword>
<sequence length="219" mass="23201">MLSLASRLSKNFVSFCFLHYPNHKFLSLSNAMSKKALVLLAEGAEEMETVITTDVLRRGGIDVTVAGIVGKEPVKCSRDVVILPDTSLDEALKKGPYDVVVMPGGLKGAENLAADKNVGALLKEQEKDGRLIAAVCAAPTALKAHGVGIGKTVTSHPSMKEKMSEGGQYKYTEDRVVQDGQLITSRGPGTCFEFGLAIVGQLAGSEKANSLIAPMLVKV</sequence>
<dbReference type="InterPro" id="IPR050325">
    <property type="entry name" value="Prot/Nucl_acid_deglycase"/>
</dbReference>
<organism evidence="4">
    <name type="scientific">Hemiscolopendra marginata</name>
    <dbReference type="NCBI Taxonomy" id="943146"/>
    <lineage>
        <taxon>Eukaryota</taxon>
        <taxon>Metazoa</taxon>
        <taxon>Ecdysozoa</taxon>
        <taxon>Arthropoda</taxon>
        <taxon>Myriapoda</taxon>
        <taxon>Chilopoda</taxon>
        <taxon>Pleurostigmophora</taxon>
        <taxon>Scolopendromorpha</taxon>
        <taxon>Scolopendridae</taxon>
        <taxon>Hemiscolopendra</taxon>
    </lineage>
</organism>
<evidence type="ECO:0000259" key="3">
    <source>
        <dbReference type="Pfam" id="PF01965"/>
    </source>
</evidence>
<reference evidence="4" key="1">
    <citation type="submission" date="2018-11" db="EMBL/GenBank/DDBJ databases">
        <title>Venom-gland transcriptomics and venom proteomics of the Florida green centipede (Hemiscolopendra marginata) reveal sex-based variation in a centipede venom.</title>
        <authorList>
            <person name="Nystrom G.S."/>
            <person name="Ward M.J."/>
            <person name="Ellsworth S.A."/>
            <person name="Rokyta D.R."/>
        </authorList>
    </citation>
    <scope>NUCLEOTIDE SEQUENCE</scope>
    <source>
        <tissue evidence="4">Venom gland</tissue>
    </source>
</reference>
<dbReference type="CDD" id="cd03135">
    <property type="entry name" value="GATase1_DJ-1"/>
    <property type="match status" value="1"/>
</dbReference>
<dbReference type="GO" id="GO:0046295">
    <property type="term" value="P:glycolate biosynthetic process"/>
    <property type="evidence" value="ECO:0007669"/>
    <property type="project" value="TreeGrafter"/>
</dbReference>
<dbReference type="InterPro" id="IPR002818">
    <property type="entry name" value="DJ-1/PfpI"/>
</dbReference>
<dbReference type="PANTHER" id="PTHR48094">
    <property type="entry name" value="PROTEIN/NUCLEIC ACID DEGLYCASE DJ-1-RELATED"/>
    <property type="match status" value="1"/>
</dbReference>
<dbReference type="SUPFAM" id="SSF52317">
    <property type="entry name" value="Class I glutamine amidotransferase-like"/>
    <property type="match status" value="1"/>
</dbReference>
<dbReference type="NCBIfam" id="TIGR01383">
    <property type="entry name" value="not_thiJ"/>
    <property type="match status" value="1"/>
</dbReference>
<dbReference type="GO" id="GO:1903189">
    <property type="term" value="P:glyoxal metabolic process"/>
    <property type="evidence" value="ECO:0007669"/>
    <property type="project" value="TreeGrafter"/>
</dbReference>
<dbReference type="AlphaFoldDB" id="A0A646QII5"/>
<dbReference type="GO" id="GO:0005739">
    <property type="term" value="C:mitochondrion"/>
    <property type="evidence" value="ECO:0007669"/>
    <property type="project" value="TreeGrafter"/>
</dbReference>